<sequence length="237" mass="26140">MLAVQNVSRTFSNGTTGFKNINLETKQGEIVGVLGTSGCGKSTLLRVLAGLDSEYTGTVKISGDIIKSVHEKVGVIFQESRLMPWLTVLENISFGLKNDSKKGEKAQEYVKLVGLQGFENHYPKDISGGMAQRVSIARALITAPQVLLLDEPFSALDAFTKMQLQDLLLTIWEKYKSTMIVVTHDIDEALYLCDRIVILKGQPGEIYQTIQIDDPKPRSRGDIKLAQLKAEILSLLS</sequence>
<evidence type="ECO:0000256" key="1">
    <source>
        <dbReference type="ARBA" id="ARBA00022448"/>
    </source>
</evidence>
<dbReference type="Pfam" id="PF00005">
    <property type="entry name" value="ABC_tran"/>
    <property type="match status" value="1"/>
</dbReference>
<dbReference type="RefSeq" id="WP_388040146.1">
    <property type="nucleotide sequence ID" value="NZ_JBHUEK010000025.1"/>
</dbReference>
<accession>A0ABW4MRE6</accession>
<dbReference type="InterPro" id="IPR003593">
    <property type="entry name" value="AAA+_ATPase"/>
</dbReference>
<dbReference type="InterPro" id="IPR017871">
    <property type="entry name" value="ABC_transporter-like_CS"/>
</dbReference>
<keyword evidence="3 6" id="KW-0067">ATP-binding</keyword>
<keyword evidence="2" id="KW-0547">Nucleotide-binding</keyword>
<dbReference type="Gene3D" id="3.40.50.300">
    <property type="entry name" value="P-loop containing nucleotide triphosphate hydrolases"/>
    <property type="match status" value="1"/>
</dbReference>
<proteinExistence type="predicted"/>
<name>A0ABW4MRE6_9BACI</name>
<dbReference type="PANTHER" id="PTHR42788:SF13">
    <property type="entry name" value="ALIPHATIC SULFONATES IMPORT ATP-BINDING PROTEIN SSUB"/>
    <property type="match status" value="1"/>
</dbReference>
<evidence type="ECO:0000256" key="2">
    <source>
        <dbReference type="ARBA" id="ARBA00022741"/>
    </source>
</evidence>
<dbReference type="PROSITE" id="PS50893">
    <property type="entry name" value="ABC_TRANSPORTER_2"/>
    <property type="match status" value="1"/>
</dbReference>
<evidence type="ECO:0000313" key="6">
    <source>
        <dbReference type="EMBL" id="MFD1780477.1"/>
    </source>
</evidence>
<keyword evidence="4" id="KW-1278">Translocase</keyword>
<dbReference type="PANTHER" id="PTHR42788">
    <property type="entry name" value="TAURINE IMPORT ATP-BINDING PROTEIN-RELATED"/>
    <property type="match status" value="1"/>
</dbReference>
<organism evidence="6 7">
    <name type="scientific">Fredinandcohnia salidurans</name>
    <dbReference type="NCBI Taxonomy" id="2595041"/>
    <lineage>
        <taxon>Bacteria</taxon>
        <taxon>Bacillati</taxon>
        <taxon>Bacillota</taxon>
        <taxon>Bacilli</taxon>
        <taxon>Bacillales</taxon>
        <taxon>Bacillaceae</taxon>
        <taxon>Fredinandcohnia</taxon>
    </lineage>
</organism>
<evidence type="ECO:0000259" key="5">
    <source>
        <dbReference type="PROSITE" id="PS50893"/>
    </source>
</evidence>
<gene>
    <name evidence="6" type="ORF">ACFSFW_17560</name>
</gene>
<dbReference type="EMBL" id="JBHUEK010000025">
    <property type="protein sequence ID" value="MFD1780477.1"/>
    <property type="molecule type" value="Genomic_DNA"/>
</dbReference>
<dbReference type="GO" id="GO:0005524">
    <property type="term" value="F:ATP binding"/>
    <property type="evidence" value="ECO:0007669"/>
    <property type="project" value="UniProtKB-KW"/>
</dbReference>
<evidence type="ECO:0000256" key="4">
    <source>
        <dbReference type="ARBA" id="ARBA00022967"/>
    </source>
</evidence>
<dbReference type="PROSITE" id="PS00211">
    <property type="entry name" value="ABC_TRANSPORTER_1"/>
    <property type="match status" value="1"/>
</dbReference>
<keyword evidence="1" id="KW-0813">Transport</keyword>
<dbReference type="InterPro" id="IPR050166">
    <property type="entry name" value="ABC_transporter_ATP-bind"/>
</dbReference>
<reference evidence="7" key="1">
    <citation type="journal article" date="2019" name="Int. J. Syst. Evol. Microbiol.">
        <title>The Global Catalogue of Microorganisms (GCM) 10K type strain sequencing project: providing services to taxonomists for standard genome sequencing and annotation.</title>
        <authorList>
            <consortium name="The Broad Institute Genomics Platform"/>
            <consortium name="The Broad Institute Genome Sequencing Center for Infectious Disease"/>
            <person name="Wu L."/>
            <person name="Ma J."/>
        </authorList>
    </citation>
    <scope>NUCLEOTIDE SEQUENCE [LARGE SCALE GENOMIC DNA]</scope>
    <source>
        <strain evidence="7">CCUG 15531</strain>
    </source>
</reference>
<evidence type="ECO:0000313" key="7">
    <source>
        <dbReference type="Proteomes" id="UP001597227"/>
    </source>
</evidence>
<dbReference type="InterPro" id="IPR027417">
    <property type="entry name" value="P-loop_NTPase"/>
</dbReference>
<protein>
    <submittedName>
        <fullName evidence="6">ABC transporter ATP-binding protein</fullName>
    </submittedName>
</protein>
<dbReference type="SMART" id="SM00382">
    <property type="entry name" value="AAA"/>
    <property type="match status" value="1"/>
</dbReference>
<dbReference type="CDD" id="cd03293">
    <property type="entry name" value="ABC_NrtD_SsuB_transporters"/>
    <property type="match status" value="1"/>
</dbReference>
<dbReference type="SUPFAM" id="SSF52540">
    <property type="entry name" value="P-loop containing nucleoside triphosphate hydrolases"/>
    <property type="match status" value="1"/>
</dbReference>
<feature type="domain" description="ABC transporter" evidence="5">
    <location>
        <begin position="2"/>
        <end position="226"/>
    </location>
</feature>
<evidence type="ECO:0000256" key="3">
    <source>
        <dbReference type="ARBA" id="ARBA00022840"/>
    </source>
</evidence>
<dbReference type="InterPro" id="IPR003439">
    <property type="entry name" value="ABC_transporter-like_ATP-bd"/>
</dbReference>
<dbReference type="Proteomes" id="UP001597227">
    <property type="component" value="Unassembled WGS sequence"/>
</dbReference>
<comment type="caution">
    <text evidence="6">The sequence shown here is derived from an EMBL/GenBank/DDBJ whole genome shotgun (WGS) entry which is preliminary data.</text>
</comment>
<keyword evidence="7" id="KW-1185">Reference proteome</keyword>